<evidence type="ECO:0000313" key="2">
    <source>
        <dbReference type="EMBL" id="REH39295.1"/>
    </source>
</evidence>
<feature type="transmembrane region" description="Helical" evidence="1">
    <location>
        <begin position="64"/>
        <end position="83"/>
    </location>
</feature>
<dbReference type="EMBL" id="QUNO01000013">
    <property type="protein sequence ID" value="REH39295.1"/>
    <property type="molecule type" value="Genomic_DNA"/>
</dbReference>
<keyword evidence="1" id="KW-1133">Transmembrane helix</keyword>
<name>A0A3E0H784_9PSEU</name>
<protein>
    <submittedName>
        <fullName evidence="2">Uncharacterized protein</fullName>
    </submittedName>
</protein>
<keyword evidence="1" id="KW-0472">Membrane</keyword>
<gene>
    <name evidence="2" type="ORF">BCF44_113150</name>
</gene>
<keyword evidence="1" id="KW-0812">Transmembrane</keyword>
<feature type="transmembrane region" description="Helical" evidence="1">
    <location>
        <begin position="32"/>
        <end position="52"/>
    </location>
</feature>
<keyword evidence="3" id="KW-1185">Reference proteome</keyword>
<evidence type="ECO:0000256" key="1">
    <source>
        <dbReference type="SAM" id="Phobius"/>
    </source>
</evidence>
<organism evidence="2 3">
    <name type="scientific">Kutzneria buriramensis</name>
    <dbReference type="NCBI Taxonomy" id="1045776"/>
    <lineage>
        <taxon>Bacteria</taxon>
        <taxon>Bacillati</taxon>
        <taxon>Actinomycetota</taxon>
        <taxon>Actinomycetes</taxon>
        <taxon>Pseudonocardiales</taxon>
        <taxon>Pseudonocardiaceae</taxon>
        <taxon>Kutzneria</taxon>
    </lineage>
</organism>
<sequence length="141" mass="15135">MRPWLILLITVAAVGAWWELRSIAGGWATFAFVYSGAALILLAPVVVALMLLHRRWLGRWTSTWFIVQAVALVLVGLLFPDAGDTDPTAPVAVLSGSQSITPGLYGMLAFVSAGLGLLWLLLIPVTALCAWKIERAPAPVE</sequence>
<accession>A0A3E0H784</accession>
<reference evidence="2 3" key="1">
    <citation type="submission" date="2018-08" db="EMBL/GenBank/DDBJ databases">
        <title>Genomic Encyclopedia of Archaeal and Bacterial Type Strains, Phase II (KMG-II): from individual species to whole genera.</title>
        <authorList>
            <person name="Goeker M."/>
        </authorList>
    </citation>
    <scope>NUCLEOTIDE SEQUENCE [LARGE SCALE GENOMIC DNA]</scope>
    <source>
        <strain evidence="2 3">DSM 45791</strain>
    </source>
</reference>
<comment type="caution">
    <text evidence="2">The sequence shown here is derived from an EMBL/GenBank/DDBJ whole genome shotgun (WGS) entry which is preliminary data.</text>
</comment>
<dbReference type="AlphaFoldDB" id="A0A3E0H784"/>
<dbReference type="Proteomes" id="UP000256269">
    <property type="component" value="Unassembled WGS sequence"/>
</dbReference>
<evidence type="ECO:0000313" key="3">
    <source>
        <dbReference type="Proteomes" id="UP000256269"/>
    </source>
</evidence>
<feature type="transmembrane region" description="Helical" evidence="1">
    <location>
        <begin position="103"/>
        <end position="131"/>
    </location>
</feature>
<dbReference type="RefSeq" id="WP_116178635.1">
    <property type="nucleotide sequence ID" value="NZ_CP144375.1"/>
</dbReference>
<proteinExistence type="predicted"/>